<dbReference type="PANTHER" id="PTHR43053">
    <property type="entry name" value="GLYCOSIDASE FAMILY 31"/>
    <property type="match status" value="1"/>
</dbReference>
<reference evidence="11" key="2">
    <citation type="submission" date="2020-09" db="EMBL/GenBank/DDBJ databases">
        <authorList>
            <person name="Sun Q."/>
            <person name="Zhou Y."/>
        </authorList>
    </citation>
    <scope>NUCLEOTIDE SEQUENCE</scope>
    <source>
        <strain evidence="11">CGMCC 1.12153</strain>
    </source>
</reference>
<dbReference type="AlphaFoldDB" id="A0A917B8P1"/>
<evidence type="ECO:0000256" key="5">
    <source>
        <dbReference type="ARBA" id="ARBA00023295"/>
    </source>
</evidence>
<evidence type="ECO:0000256" key="2">
    <source>
        <dbReference type="ARBA" id="ARBA00006202"/>
    </source>
</evidence>
<dbReference type="InterPro" id="IPR031704">
    <property type="entry name" value="Glyco_hydro_36_N"/>
</dbReference>
<evidence type="ECO:0000256" key="3">
    <source>
        <dbReference type="ARBA" id="ARBA00012755"/>
    </source>
</evidence>
<dbReference type="FunFam" id="3.20.20.70:FF:000118">
    <property type="entry name" value="Alpha-galactosidase"/>
    <property type="match status" value="1"/>
</dbReference>
<dbReference type="Gene3D" id="2.60.40.1180">
    <property type="entry name" value="Golgi alpha-mannosidase II"/>
    <property type="match status" value="1"/>
</dbReference>
<dbReference type="GO" id="GO:0016052">
    <property type="term" value="P:carbohydrate catabolic process"/>
    <property type="evidence" value="ECO:0007669"/>
    <property type="project" value="InterPro"/>
</dbReference>
<dbReference type="PRINTS" id="PR00743">
    <property type="entry name" value="GLHYDRLASE36"/>
</dbReference>
<dbReference type="Proteomes" id="UP000660110">
    <property type="component" value="Unassembled WGS sequence"/>
</dbReference>
<dbReference type="Pfam" id="PF02065">
    <property type="entry name" value="Melibiase"/>
    <property type="match status" value="1"/>
</dbReference>
<comment type="similarity">
    <text evidence="2">Belongs to the glycosyl hydrolase 36 family.</text>
</comment>
<dbReference type="InterPro" id="IPR013780">
    <property type="entry name" value="Glyco_hydro_b"/>
</dbReference>
<accession>A0A917B8P1</accession>
<dbReference type="PIRSF" id="PIRSF005536">
    <property type="entry name" value="Agal"/>
    <property type="match status" value="1"/>
</dbReference>
<dbReference type="EC" id="3.2.1.22" evidence="3 6"/>
<protein>
    <recommendedName>
        <fullName evidence="3 6">Alpha-galactosidase</fullName>
        <ecNumber evidence="3 6">3.2.1.22</ecNumber>
    </recommendedName>
</protein>
<evidence type="ECO:0000256" key="4">
    <source>
        <dbReference type="ARBA" id="ARBA00022801"/>
    </source>
</evidence>
<feature type="binding site" evidence="8">
    <location>
        <position position="200"/>
    </location>
    <ligand>
        <name>substrate</name>
    </ligand>
</feature>
<dbReference type="Gene3D" id="3.20.20.70">
    <property type="entry name" value="Aldolase class I"/>
    <property type="match status" value="1"/>
</dbReference>
<comment type="catalytic activity">
    <reaction evidence="1 6">
        <text>Hydrolysis of terminal, non-reducing alpha-D-galactose residues in alpha-D-galactosides, including galactose oligosaccharides, galactomannans and galactolipids.</text>
        <dbReference type="EC" id="3.2.1.22"/>
    </reaction>
</comment>
<dbReference type="SUPFAM" id="SSF51445">
    <property type="entry name" value="(Trans)glycosidases"/>
    <property type="match status" value="1"/>
</dbReference>
<keyword evidence="5 6" id="KW-0326">Glycosidase</keyword>
<comment type="caution">
    <text evidence="11">The sequence shown here is derived from an EMBL/GenBank/DDBJ whole genome shotgun (WGS) entry which is preliminary data.</text>
</comment>
<feature type="binding site" evidence="8">
    <location>
        <begin position="477"/>
        <end position="481"/>
    </location>
    <ligand>
        <name>substrate</name>
    </ligand>
</feature>
<feature type="binding site" evidence="8">
    <location>
        <begin position="367"/>
        <end position="368"/>
    </location>
    <ligand>
        <name>substrate</name>
    </ligand>
</feature>
<evidence type="ECO:0000259" key="9">
    <source>
        <dbReference type="Pfam" id="PF16874"/>
    </source>
</evidence>
<evidence type="ECO:0000256" key="1">
    <source>
        <dbReference type="ARBA" id="ARBA00001255"/>
    </source>
</evidence>
<dbReference type="EMBL" id="BMEL01000004">
    <property type="protein sequence ID" value="GGF30053.1"/>
    <property type="molecule type" value="Genomic_DNA"/>
</dbReference>
<organism evidence="11 12">
    <name type="scientific">Halobacillus andaensis</name>
    <dbReference type="NCBI Taxonomy" id="1176239"/>
    <lineage>
        <taxon>Bacteria</taxon>
        <taxon>Bacillati</taxon>
        <taxon>Bacillota</taxon>
        <taxon>Bacilli</taxon>
        <taxon>Bacillales</taxon>
        <taxon>Bacillaceae</taxon>
        <taxon>Halobacillus</taxon>
    </lineage>
</organism>
<dbReference type="PANTHER" id="PTHR43053:SF3">
    <property type="entry name" value="ALPHA-GALACTOSIDASE C-RELATED"/>
    <property type="match status" value="1"/>
</dbReference>
<proteinExistence type="inferred from homology"/>
<feature type="domain" description="Glycosyl hydrolase family 36 C-terminal" evidence="9">
    <location>
        <begin position="652"/>
        <end position="739"/>
    </location>
</feature>
<evidence type="ECO:0000259" key="10">
    <source>
        <dbReference type="Pfam" id="PF16875"/>
    </source>
</evidence>
<feature type="active site" description="Proton donor" evidence="7">
    <location>
        <position position="549"/>
    </location>
</feature>
<feature type="binding site" evidence="8">
    <location>
        <position position="549"/>
    </location>
    <ligand>
        <name>substrate</name>
    </ligand>
</feature>
<dbReference type="GO" id="GO:0004557">
    <property type="term" value="F:alpha-galactosidase activity"/>
    <property type="evidence" value="ECO:0007669"/>
    <property type="project" value="UniProtKB-UniRule"/>
</dbReference>
<dbReference type="InterPro" id="IPR002252">
    <property type="entry name" value="Glyco_hydro_36"/>
</dbReference>
<dbReference type="RefSeq" id="WP_188378470.1">
    <property type="nucleotide sequence ID" value="NZ_BMEL01000004.1"/>
</dbReference>
<dbReference type="CDD" id="cd14791">
    <property type="entry name" value="GH36"/>
    <property type="match status" value="1"/>
</dbReference>
<feature type="binding site" evidence="8">
    <location>
        <position position="444"/>
    </location>
    <ligand>
        <name>substrate</name>
    </ligand>
</feature>
<keyword evidence="12" id="KW-1185">Reference proteome</keyword>
<dbReference type="Pfam" id="PF16875">
    <property type="entry name" value="Glyco_hydro_36N"/>
    <property type="match status" value="1"/>
</dbReference>
<keyword evidence="4 6" id="KW-0378">Hydrolase</keyword>
<name>A0A917B8P1_HALAA</name>
<evidence type="ECO:0000313" key="11">
    <source>
        <dbReference type="EMBL" id="GGF30053.1"/>
    </source>
</evidence>
<dbReference type="InterPro" id="IPR000111">
    <property type="entry name" value="Glyco_hydro_27/36_CS"/>
</dbReference>
<dbReference type="PROSITE" id="PS00512">
    <property type="entry name" value="ALPHA_GALACTOSIDASE"/>
    <property type="match status" value="1"/>
</dbReference>
<dbReference type="InterPro" id="IPR038417">
    <property type="entry name" value="Alpga-gal_N_sf"/>
</dbReference>
<evidence type="ECO:0000256" key="8">
    <source>
        <dbReference type="PIRSR" id="PIRSR005536-2"/>
    </source>
</evidence>
<feature type="binding site" evidence="8">
    <location>
        <position position="527"/>
    </location>
    <ligand>
        <name>substrate</name>
    </ligand>
</feature>
<evidence type="ECO:0000256" key="7">
    <source>
        <dbReference type="PIRSR" id="PIRSR005536-1"/>
    </source>
</evidence>
<dbReference type="InterPro" id="IPR050985">
    <property type="entry name" value="Alpha-glycosidase_related"/>
</dbReference>
<evidence type="ECO:0000313" key="12">
    <source>
        <dbReference type="Proteomes" id="UP000660110"/>
    </source>
</evidence>
<sequence>MPIYFNENTKEFHLQNQGLSYIFCIMKNNQLGHLYYGKKIKHRDSFQHLLRTQARAGMSNVFEGDLTFSLDLLKQEYPSYGTTDYREPAYQILQENGSRTTQFEYQCHEIFEGKPALNGLPAAYTEEEGEASTLVVTLVDSLIDAEIKLSYTVYENRNVMTRNTEFVNKGKQKLELTRALSASVDLFDADFEMVQLSGSWSRERHVKSRELVPGIQSISSTRGTSSSQQNPFLALKRPTADENQGEVYGFNFVYSGNFLAQVEVDQYDVARVTMGINPFDFRWLLKPGETFQTPEVVMVYSDEGMNGMSQTYHDLYRERLVRGPWKKEERPVLINNWEATYFDFDEEKLLSIAKESKELGIELFVLDDGWFGKRDDDTTSLGDWFSDKEKLPNGVEGVARKITDLGMKFGLWFEPEMVNKASELYKQHPDWIIQVKGRTHSHGRNQYVLDFSRKEVVDNLYEQMAEVLKESPITYVKWDMNRYMTEIGSLDLPSERQSEVAHRYILGVYDLYERLTSQFPEVLFESCASGGARFDPGMLYYAPQTWTSDDTDAVERLKIQYGTSMAYPLSTIGAHVSDVPNHQVHRTTSLSTRGDVSFFGTFGYELDITTMTPEEKDEVKQQVHYYKQHRKLIQYGTFYRLLSPFEEGGNRVAWMVVSPDQKEALVGYYKILAEPNPGFKRLFLKGLNEQQEYEIEGMDGSYYGDELMRAGLMLENEYSGSVPPENEKLGDFTSSLYKLTAKQ</sequence>
<dbReference type="InterPro" id="IPR031705">
    <property type="entry name" value="Glyco_hydro_36_C"/>
</dbReference>
<evidence type="ECO:0000256" key="6">
    <source>
        <dbReference type="PIRNR" id="PIRNR005536"/>
    </source>
</evidence>
<dbReference type="InterPro" id="IPR017853">
    <property type="entry name" value="GH"/>
</dbReference>
<feature type="active site" description="Nucleophile" evidence="7">
    <location>
        <position position="479"/>
    </location>
</feature>
<reference evidence="11" key="1">
    <citation type="journal article" date="2014" name="Int. J. Syst. Evol. Microbiol.">
        <title>Complete genome sequence of Corynebacterium casei LMG S-19264T (=DSM 44701T), isolated from a smear-ripened cheese.</title>
        <authorList>
            <consortium name="US DOE Joint Genome Institute (JGI-PGF)"/>
            <person name="Walter F."/>
            <person name="Albersmeier A."/>
            <person name="Kalinowski J."/>
            <person name="Ruckert C."/>
        </authorList>
    </citation>
    <scope>NUCLEOTIDE SEQUENCE</scope>
    <source>
        <strain evidence="11">CGMCC 1.12153</strain>
    </source>
</reference>
<gene>
    <name evidence="11" type="primary">galA</name>
    <name evidence="11" type="ORF">GCM10010954_31510</name>
</gene>
<feature type="domain" description="Glycosyl hydrolase family 36 N-terminal" evidence="10">
    <location>
        <begin position="30"/>
        <end position="286"/>
    </location>
</feature>
<dbReference type="InterPro" id="IPR013785">
    <property type="entry name" value="Aldolase_TIM"/>
</dbReference>
<dbReference type="Pfam" id="PF16874">
    <property type="entry name" value="Glyco_hydro_36C"/>
    <property type="match status" value="1"/>
</dbReference>
<dbReference type="Gene3D" id="2.70.98.60">
    <property type="entry name" value="alpha-galactosidase from lactobacil brevis"/>
    <property type="match status" value="1"/>
</dbReference>